<protein>
    <submittedName>
        <fullName evidence="2">Uncharacterized protein</fullName>
    </submittedName>
</protein>
<comment type="caution">
    <text evidence="2">The sequence shown here is derived from an EMBL/GenBank/DDBJ whole genome shotgun (WGS) entry which is preliminary data.</text>
</comment>
<sequence>MREERGKQSKPEHTETQEEESTAGKETREGNNDASHRQTDRQTDTYGHL</sequence>
<evidence type="ECO:0000313" key="3">
    <source>
        <dbReference type="Proteomes" id="UP000324222"/>
    </source>
</evidence>
<gene>
    <name evidence="2" type="ORF">E2C01_093827</name>
</gene>
<feature type="compositionally biased region" description="Basic and acidic residues" evidence="1">
    <location>
        <begin position="1"/>
        <end position="43"/>
    </location>
</feature>
<name>A0A5B7JVW8_PORTR</name>
<dbReference type="EMBL" id="VSRR010114182">
    <property type="protein sequence ID" value="MPC98456.1"/>
    <property type="molecule type" value="Genomic_DNA"/>
</dbReference>
<evidence type="ECO:0000313" key="2">
    <source>
        <dbReference type="EMBL" id="MPC98456.1"/>
    </source>
</evidence>
<feature type="region of interest" description="Disordered" evidence="1">
    <location>
        <begin position="1"/>
        <end position="49"/>
    </location>
</feature>
<keyword evidence="3" id="KW-1185">Reference proteome</keyword>
<organism evidence="2 3">
    <name type="scientific">Portunus trituberculatus</name>
    <name type="common">Swimming crab</name>
    <name type="synonym">Neptunus trituberculatus</name>
    <dbReference type="NCBI Taxonomy" id="210409"/>
    <lineage>
        <taxon>Eukaryota</taxon>
        <taxon>Metazoa</taxon>
        <taxon>Ecdysozoa</taxon>
        <taxon>Arthropoda</taxon>
        <taxon>Crustacea</taxon>
        <taxon>Multicrustacea</taxon>
        <taxon>Malacostraca</taxon>
        <taxon>Eumalacostraca</taxon>
        <taxon>Eucarida</taxon>
        <taxon>Decapoda</taxon>
        <taxon>Pleocyemata</taxon>
        <taxon>Brachyura</taxon>
        <taxon>Eubrachyura</taxon>
        <taxon>Portunoidea</taxon>
        <taxon>Portunidae</taxon>
        <taxon>Portuninae</taxon>
        <taxon>Portunus</taxon>
    </lineage>
</organism>
<reference evidence="2 3" key="1">
    <citation type="submission" date="2019-05" db="EMBL/GenBank/DDBJ databases">
        <title>Another draft genome of Portunus trituberculatus and its Hox gene families provides insights of decapod evolution.</title>
        <authorList>
            <person name="Jeong J.-H."/>
            <person name="Song I."/>
            <person name="Kim S."/>
            <person name="Choi T."/>
            <person name="Kim D."/>
            <person name="Ryu S."/>
            <person name="Kim W."/>
        </authorList>
    </citation>
    <scope>NUCLEOTIDE SEQUENCE [LARGE SCALE GENOMIC DNA]</scope>
    <source>
        <tissue evidence="2">Muscle</tissue>
    </source>
</reference>
<dbReference type="AlphaFoldDB" id="A0A5B7JVW8"/>
<evidence type="ECO:0000256" key="1">
    <source>
        <dbReference type="SAM" id="MobiDB-lite"/>
    </source>
</evidence>
<proteinExistence type="predicted"/>
<accession>A0A5B7JVW8</accession>
<dbReference type="Proteomes" id="UP000324222">
    <property type="component" value="Unassembled WGS sequence"/>
</dbReference>